<comment type="caution">
    <text evidence="1">The sequence shown here is derived from an EMBL/GenBank/DDBJ whole genome shotgun (WGS) entry which is preliminary data.</text>
</comment>
<organism evidence="1 2">
    <name type="scientific">Flavobacterium weaverense</name>
    <dbReference type="NCBI Taxonomy" id="271156"/>
    <lineage>
        <taxon>Bacteria</taxon>
        <taxon>Pseudomonadati</taxon>
        <taxon>Bacteroidota</taxon>
        <taxon>Flavobacteriia</taxon>
        <taxon>Flavobacteriales</taxon>
        <taxon>Flavobacteriaceae</taxon>
        <taxon>Flavobacterium</taxon>
    </lineage>
</organism>
<keyword evidence="2" id="KW-1185">Reference proteome</keyword>
<dbReference type="EMBL" id="REFH01000010">
    <property type="protein sequence ID" value="RMA75094.1"/>
    <property type="molecule type" value="Genomic_DNA"/>
</dbReference>
<reference evidence="1 2" key="1">
    <citation type="submission" date="2018-10" db="EMBL/GenBank/DDBJ databases">
        <title>Genomic Encyclopedia of Archaeal and Bacterial Type Strains, Phase II (KMG-II): from individual species to whole genera.</title>
        <authorList>
            <person name="Goeker M."/>
        </authorList>
    </citation>
    <scope>NUCLEOTIDE SEQUENCE [LARGE SCALE GENOMIC DNA]</scope>
    <source>
        <strain evidence="1 2">DSM 19727</strain>
    </source>
</reference>
<evidence type="ECO:0000313" key="1">
    <source>
        <dbReference type="EMBL" id="RMA75094.1"/>
    </source>
</evidence>
<accession>A0A3L9ZS15</accession>
<sequence length="697" mass="79231">MAAKQYFDNTQANEAISKFKLLSAYGGPGSIVHTAYGSIIVSCIEEWGFLKKILDIQKDAVDTGVKEKNIKDYVVKQAKLERNGNIGISNDARLLESLINRKGLTELKYLVLIPDIAVQDFSNKIKNSGNELAINSSFMPKVFFDKSKHYKFYKEWYNEWCKNKKNDDKYGAKFFPPKYNTENSISNLTQDNIVLICDHGHISDFPWSKFLRWRNDSPMEINSEKPIELFKSQPCCGTEDSSTSIIKITSSTANASGFDGKWLKCESCGKQTSLKGLMSVKIKCPGHKPWEAITSNNGELKYHSGNSNSRSKMPPLENCSSTKAMKVALTTGNNLYYSRMLSSIYMPDELFLDDNTLKLNTLKKEFELAMDNENLDEAMRLKSIMTSLIEESQNNSLVQEIQDSEKDIRYRFEEYKALALKDEDEINVDKVEHLKVKDVTANISGSNLEKYFSRILRIDNMKITSAQLDFSRVVPVDSDADNISSKNIFSSKPDSVQVYPVVENYGEGIFFSFNEELINEFSNSKGIESLNENLYELNQKSDTFSEGAIKYGLENNWQLYLVHTFAHLIMRELEFKCGYPTASLSERIYVSNDEKYKMYGCMIYTAEGAEGSMGGLIAQTRPDNIKNLILSAMKRSTICNSDPLCWESDGQGLFELNFASCFSCSLVSETSCEHRNIYLDRRILVDENNGFFKELIK</sequence>
<name>A0A3L9ZS15_9FLAO</name>
<dbReference type="OrthoDB" id="9134227at2"/>
<evidence type="ECO:0008006" key="3">
    <source>
        <dbReference type="Google" id="ProtNLM"/>
    </source>
</evidence>
<dbReference type="NCBIfam" id="NF038324">
    <property type="entry name" value="DrmB_fam"/>
    <property type="match status" value="1"/>
</dbReference>
<proteinExistence type="predicted"/>
<dbReference type="AlphaFoldDB" id="A0A3L9ZS15"/>
<dbReference type="Proteomes" id="UP000280368">
    <property type="component" value="Unassembled WGS sequence"/>
</dbReference>
<evidence type="ECO:0000313" key="2">
    <source>
        <dbReference type="Proteomes" id="UP000280368"/>
    </source>
</evidence>
<gene>
    <name evidence="1" type="ORF">BC961_2446</name>
</gene>
<dbReference type="InterPro" id="IPR047721">
    <property type="entry name" value="DrmB"/>
</dbReference>
<dbReference type="RefSeq" id="WP_121926031.1">
    <property type="nucleotide sequence ID" value="NZ_CBCSGA010000007.1"/>
</dbReference>
<protein>
    <recommendedName>
        <fullName evidence="3">DUF1998 domain-containing protein</fullName>
    </recommendedName>
</protein>